<protein>
    <recommendedName>
        <fullName evidence="3">DNA topoisomerase (ATP-hydrolyzing)</fullName>
        <ecNumber evidence="3">5.6.2.2</ecNumber>
    </recommendedName>
</protein>
<evidence type="ECO:0000256" key="1">
    <source>
        <dbReference type="ARBA" id="ARBA00000185"/>
    </source>
</evidence>
<dbReference type="Gene3D" id="3.40.50.670">
    <property type="match status" value="1"/>
</dbReference>
<dbReference type="InterPro" id="IPR013759">
    <property type="entry name" value="Topo_IIA_B_C"/>
</dbReference>
<dbReference type="SUPFAM" id="SSF55874">
    <property type="entry name" value="ATPase domain of HSP90 chaperone/DNA topoisomerase II/histidine kinase"/>
    <property type="match status" value="1"/>
</dbReference>
<name>A0ABN1MPK4_9FLAO</name>
<evidence type="ECO:0000256" key="4">
    <source>
        <dbReference type="ARBA" id="ARBA00023029"/>
    </source>
</evidence>
<evidence type="ECO:0000313" key="8">
    <source>
        <dbReference type="EMBL" id="GAA0875214.1"/>
    </source>
</evidence>
<evidence type="ECO:0000256" key="3">
    <source>
        <dbReference type="ARBA" id="ARBA00012895"/>
    </source>
</evidence>
<gene>
    <name evidence="8" type="ORF">GCM10009118_16230</name>
</gene>
<dbReference type="Gene3D" id="3.30.565.10">
    <property type="entry name" value="Histidine kinase-like ATPase, C-terminal domain"/>
    <property type="match status" value="1"/>
</dbReference>
<dbReference type="PROSITE" id="PS50880">
    <property type="entry name" value="TOPRIM"/>
    <property type="match status" value="1"/>
</dbReference>
<dbReference type="PANTHER" id="PTHR45866:SF2">
    <property type="entry name" value="DNA TOPOISOMERASE (ATP-HYDROLYZING)"/>
    <property type="match status" value="1"/>
</dbReference>
<keyword evidence="6" id="KW-0175">Coiled coil</keyword>
<keyword evidence="5" id="KW-0413">Isomerase</keyword>
<dbReference type="SMART" id="SM00433">
    <property type="entry name" value="TOP2c"/>
    <property type="match status" value="1"/>
</dbReference>
<keyword evidence="4" id="KW-0799">Topoisomerase</keyword>
<dbReference type="InterPro" id="IPR036890">
    <property type="entry name" value="HATPase_C_sf"/>
</dbReference>
<comment type="catalytic activity">
    <reaction evidence="1">
        <text>ATP-dependent breakage, passage and rejoining of double-stranded DNA.</text>
        <dbReference type="EC" id="5.6.2.2"/>
    </reaction>
</comment>
<dbReference type="Pfam" id="PF00204">
    <property type="entry name" value="DNA_gyraseB"/>
    <property type="match status" value="1"/>
</dbReference>
<dbReference type="InterPro" id="IPR003594">
    <property type="entry name" value="HATPase_dom"/>
</dbReference>
<evidence type="ECO:0000256" key="5">
    <source>
        <dbReference type="ARBA" id="ARBA00023235"/>
    </source>
</evidence>
<dbReference type="Proteomes" id="UP001501126">
    <property type="component" value="Unassembled WGS sequence"/>
</dbReference>
<dbReference type="PRINTS" id="PR00418">
    <property type="entry name" value="TPI2FAMILY"/>
</dbReference>
<dbReference type="InterPro" id="IPR018522">
    <property type="entry name" value="TopoIIA_CS"/>
</dbReference>
<evidence type="ECO:0000256" key="6">
    <source>
        <dbReference type="SAM" id="Coils"/>
    </source>
</evidence>
<dbReference type="InterPro" id="IPR006171">
    <property type="entry name" value="TOPRIM_dom"/>
</dbReference>
<evidence type="ECO:0000259" key="7">
    <source>
        <dbReference type="PROSITE" id="PS50880"/>
    </source>
</evidence>
<dbReference type="SMART" id="SM00387">
    <property type="entry name" value="HATPase_c"/>
    <property type="match status" value="1"/>
</dbReference>
<proteinExistence type="predicted"/>
<reference evidence="8 9" key="1">
    <citation type="journal article" date="2019" name="Int. J. Syst. Evol. Microbiol.">
        <title>The Global Catalogue of Microorganisms (GCM) 10K type strain sequencing project: providing services to taxonomists for standard genome sequencing and annotation.</title>
        <authorList>
            <consortium name="The Broad Institute Genomics Platform"/>
            <consortium name="The Broad Institute Genome Sequencing Center for Infectious Disease"/>
            <person name="Wu L."/>
            <person name="Ma J."/>
        </authorList>
    </citation>
    <scope>NUCLEOTIDE SEQUENCE [LARGE SCALE GENOMIC DNA]</scope>
    <source>
        <strain evidence="8 9">JCM 16083</strain>
    </source>
</reference>
<dbReference type="PROSITE" id="PS00177">
    <property type="entry name" value="TOPOISOMERASE_II"/>
    <property type="match status" value="1"/>
</dbReference>
<accession>A0ABN1MPK4</accession>
<dbReference type="RefSeq" id="WP_343786459.1">
    <property type="nucleotide sequence ID" value="NZ_BAAAFH010000011.1"/>
</dbReference>
<feature type="domain" description="Toprim" evidence="7">
    <location>
        <begin position="405"/>
        <end position="515"/>
    </location>
</feature>
<dbReference type="Pfam" id="PF01751">
    <property type="entry name" value="Toprim"/>
    <property type="match status" value="1"/>
</dbReference>
<dbReference type="EC" id="5.6.2.2" evidence="3"/>
<dbReference type="SUPFAM" id="SSF56719">
    <property type="entry name" value="Type II DNA topoisomerase"/>
    <property type="match status" value="1"/>
</dbReference>
<dbReference type="EMBL" id="BAAAFH010000011">
    <property type="protein sequence ID" value="GAA0875214.1"/>
    <property type="molecule type" value="Genomic_DNA"/>
</dbReference>
<dbReference type="InterPro" id="IPR001241">
    <property type="entry name" value="Topo_IIA"/>
</dbReference>
<dbReference type="Gene3D" id="3.30.230.10">
    <property type="match status" value="1"/>
</dbReference>
<evidence type="ECO:0000256" key="2">
    <source>
        <dbReference type="ARBA" id="ARBA00001946"/>
    </source>
</evidence>
<dbReference type="InterPro" id="IPR014721">
    <property type="entry name" value="Ribsml_uS5_D2-typ_fold_subgr"/>
</dbReference>
<dbReference type="InterPro" id="IPR020568">
    <property type="entry name" value="Ribosomal_Su5_D2-typ_SF"/>
</dbReference>
<keyword evidence="9" id="KW-1185">Reference proteome</keyword>
<organism evidence="8 9">
    <name type="scientific">Wandonia haliotis</name>
    <dbReference type="NCBI Taxonomy" id="574963"/>
    <lineage>
        <taxon>Bacteria</taxon>
        <taxon>Pseudomonadati</taxon>
        <taxon>Bacteroidota</taxon>
        <taxon>Flavobacteriia</taxon>
        <taxon>Flavobacteriales</taxon>
        <taxon>Crocinitomicaceae</taxon>
        <taxon>Wandonia</taxon>
    </lineage>
</organism>
<sequence>MAENNYTEDNIRSLDWKEHIRLRPGMYIGKLGDGSSPDDGIYILIKEVVDNSIDEFVMGNGKKVEIKIKDGKVTVRDYGRGIPLGKVIDCVSQINTGGKYDSKAFKKSVGLNGVGTKAVNALSSHFMVYSVRDGEKKMAEFSKGEVLQDYPVEKTDEPNGTYVEFVPDDTVFKKFVFKLPFVEKMIWNYCYLNRGLSIYFNGQRYLSKNGLQDLLENNMDGDPLYPIIHLEGDDIELAMTHGKTYGEDYYSFVNGQHTTQGGTHQSAFREAVARVIRDFYNKNYEASDIRQSIVAAISVKVIEPVFESQTKTKLGSQEIEPNGKSMRAFVNDFLKEKLDNYLHKHPEVADILEKKIKQSEKERKELSGIRKLARERAKKASLHNKKLRDCRVHLTDVKNDRREDTTLFITEGDSASGSITKSRDVNTQAVFSLRGKPLNSYGLTKKVVYENEEFNLIQAALDIEDEMDNLRYNRIVIATDADVDGMHIRMLLMTFFLQFFPDLVKRGHVYILQTPLFRVRNKKKTIYCYSEDERRKAMAELGKNPEITRFKGLGEISPDEFANFIGEDIRLEPVILSKQNSIETILSYYMGKNTQERQEFIIDNLRVEKDEVEEKETVAEELIKEEQE</sequence>
<dbReference type="CDD" id="cd00822">
    <property type="entry name" value="TopoII_Trans_DNA_gyrase"/>
    <property type="match status" value="1"/>
</dbReference>
<dbReference type="CDD" id="cd01030">
    <property type="entry name" value="TOPRIM_TopoIIA_like"/>
    <property type="match status" value="1"/>
</dbReference>
<comment type="cofactor">
    <cofactor evidence="2">
        <name>Mg(2+)</name>
        <dbReference type="ChEBI" id="CHEBI:18420"/>
    </cofactor>
</comment>
<feature type="coiled-coil region" evidence="6">
    <location>
        <begin position="595"/>
        <end position="625"/>
    </location>
</feature>
<evidence type="ECO:0000313" key="9">
    <source>
        <dbReference type="Proteomes" id="UP001501126"/>
    </source>
</evidence>
<dbReference type="Pfam" id="PF02518">
    <property type="entry name" value="HATPase_c"/>
    <property type="match status" value="1"/>
</dbReference>
<dbReference type="SUPFAM" id="SSF54211">
    <property type="entry name" value="Ribosomal protein S5 domain 2-like"/>
    <property type="match status" value="1"/>
</dbReference>
<dbReference type="PANTHER" id="PTHR45866">
    <property type="entry name" value="DNA GYRASE/TOPOISOMERASE SUBUNIT B"/>
    <property type="match status" value="1"/>
</dbReference>
<feature type="coiled-coil region" evidence="6">
    <location>
        <begin position="349"/>
        <end position="376"/>
    </location>
</feature>
<dbReference type="InterPro" id="IPR013506">
    <property type="entry name" value="Topo_IIA_bsu_dom2"/>
</dbReference>
<comment type="caution">
    <text evidence="8">The sequence shown here is derived from an EMBL/GenBank/DDBJ whole genome shotgun (WGS) entry which is preliminary data.</text>
</comment>
<dbReference type="InterPro" id="IPR013760">
    <property type="entry name" value="Topo_IIA-like_dom_sf"/>
</dbReference>